<evidence type="ECO:0000256" key="5">
    <source>
        <dbReference type="PROSITE-ProRule" id="PRU00169"/>
    </source>
</evidence>
<dbReference type="SUPFAM" id="SSF52172">
    <property type="entry name" value="CheY-like"/>
    <property type="match status" value="2"/>
</dbReference>
<comment type="caution">
    <text evidence="10">The sequence shown here is derived from an EMBL/GenBank/DDBJ whole genome shotgun (WGS) entry which is preliminary data.</text>
</comment>
<feature type="compositionally biased region" description="Basic and acidic residues" evidence="6">
    <location>
        <begin position="110"/>
        <end position="119"/>
    </location>
</feature>
<dbReference type="Pfam" id="PF00072">
    <property type="entry name" value="Response_reg"/>
    <property type="match status" value="1"/>
</dbReference>
<keyword evidence="10" id="KW-0548">Nucleotidyltransferase</keyword>
<feature type="modified residue" description="4-aspartylphosphate" evidence="5">
    <location>
        <position position="308"/>
    </location>
</feature>
<dbReference type="Pfam" id="PF01627">
    <property type="entry name" value="Hpt"/>
    <property type="match status" value="1"/>
</dbReference>
<dbReference type="InterPro" id="IPR029787">
    <property type="entry name" value="Nucleotide_cyclase"/>
</dbReference>
<dbReference type="Proteomes" id="UP001431449">
    <property type="component" value="Unassembled WGS sequence"/>
</dbReference>
<evidence type="ECO:0000313" key="10">
    <source>
        <dbReference type="EMBL" id="MCK7595053.1"/>
    </source>
</evidence>
<protein>
    <recommendedName>
        <fullName evidence="1">diguanylate cyclase</fullName>
        <ecNumber evidence="1">2.7.7.65</ecNumber>
    </recommendedName>
</protein>
<evidence type="ECO:0000256" key="1">
    <source>
        <dbReference type="ARBA" id="ARBA00012528"/>
    </source>
</evidence>
<dbReference type="CDD" id="cd00156">
    <property type="entry name" value="REC"/>
    <property type="match status" value="1"/>
</dbReference>
<dbReference type="RefSeq" id="WP_248210798.1">
    <property type="nucleotide sequence ID" value="NZ_JALNMH010000013.1"/>
</dbReference>
<name>A0ABT0GKJ8_9GAMM</name>
<keyword evidence="2" id="KW-0902">Two-component regulatory system</keyword>
<dbReference type="InterPro" id="IPR011006">
    <property type="entry name" value="CheY-like_superfamily"/>
</dbReference>
<dbReference type="InterPro" id="IPR043128">
    <property type="entry name" value="Rev_trsase/Diguanyl_cyclase"/>
</dbReference>
<dbReference type="EC" id="2.7.7.65" evidence="1"/>
<dbReference type="NCBIfam" id="TIGR00254">
    <property type="entry name" value="GGDEF"/>
    <property type="match status" value="1"/>
</dbReference>
<dbReference type="PANTHER" id="PTHR45138:SF9">
    <property type="entry name" value="DIGUANYLATE CYCLASE DGCM-RELATED"/>
    <property type="match status" value="1"/>
</dbReference>
<evidence type="ECO:0000256" key="4">
    <source>
        <dbReference type="PROSITE-ProRule" id="PRU00110"/>
    </source>
</evidence>
<dbReference type="PROSITE" id="PS50887">
    <property type="entry name" value="GGDEF"/>
    <property type="match status" value="1"/>
</dbReference>
<dbReference type="Pfam" id="PF00990">
    <property type="entry name" value="GGDEF"/>
    <property type="match status" value="1"/>
</dbReference>
<dbReference type="Gene3D" id="3.30.70.270">
    <property type="match status" value="1"/>
</dbReference>
<evidence type="ECO:0000256" key="3">
    <source>
        <dbReference type="ARBA" id="ARBA00034247"/>
    </source>
</evidence>
<evidence type="ECO:0000259" key="7">
    <source>
        <dbReference type="PROSITE" id="PS50110"/>
    </source>
</evidence>
<evidence type="ECO:0000256" key="2">
    <source>
        <dbReference type="ARBA" id="ARBA00023012"/>
    </source>
</evidence>
<dbReference type="SUPFAM" id="SSF55073">
    <property type="entry name" value="Nucleotide cyclase"/>
    <property type="match status" value="1"/>
</dbReference>
<feature type="domain" description="HPt" evidence="9">
    <location>
        <begin position="9"/>
        <end position="106"/>
    </location>
</feature>
<keyword evidence="10" id="KW-0808">Transferase</keyword>
<dbReference type="InterPro" id="IPR001789">
    <property type="entry name" value="Sig_transdc_resp-reg_receiver"/>
</dbReference>
<reference evidence="10" key="1">
    <citation type="submission" date="2022-04" db="EMBL/GenBank/DDBJ databases">
        <title>Lysobacter sp. CAU 1642 isolated from sea sand.</title>
        <authorList>
            <person name="Kim W."/>
        </authorList>
    </citation>
    <scope>NUCLEOTIDE SEQUENCE</scope>
    <source>
        <strain evidence="10">CAU 1642</strain>
    </source>
</reference>
<organism evidence="10 11">
    <name type="scientific">Pseudomarimonas salicorniae</name>
    <dbReference type="NCBI Taxonomy" id="2933270"/>
    <lineage>
        <taxon>Bacteria</taxon>
        <taxon>Pseudomonadati</taxon>
        <taxon>Pseudomonadota</taxon>
        <taxon>Gammaproteobacteria</taxon>
        <taxon>Lysobacterales</taxon>
        <taxon>Lysobacteraceae</taxon>
        <taxon>Pseudomarimonas</taxon>
    </lineage>
</organism>
<feature type="domain" description="GGDEF" evidence="8">
    <location>
        <begin position="415"/>
        <end position="546"/>
    </location>
</feature>
<dbReference type="PROSITE" id="PS50110">
    <property type="entry name" value="RESPONSE_REGULATORY"/>
    <property type="match status" value="1"/>
</dbReference>
<dbReference type="PANTHER" id="PTHR45138">
    <property type="entry name" value="REGULATORY COMPONENTS OF SENSORY TRANSDUCTION SYSTEM"/>
    <property type="match status" value="1"/>
</dbReference>
<feature type="region of interest" description="Disordered" evidence="6">
    <location>
        <begin position="104"/>
        <end position="124"/>
    </location>
</feature>
<dbReference type="SMART" id="SM00267">
    <property type="entry name" value="GGDEF"/>
    <property type="match status" value="1"/>
</dbReference>
<feature type="domain" description="Response regulatory" evidence="7">
    <location>
        <begin position="259"/>
        <end position="375"/>
    </location>
</feature>
<gene>
    <name evidence="10" type="ORF">M0G41_15390</name>
</gene>
<feature type="modified residue" description="Phosphohistidine" evidence="4">
    <location>
        <position position="52"/>
    </location>
</feature>
<evidence type="ECO:0000256" key="6">
    <source>
        <dbReference type="SAM" id="MobiDB-lite"/>
    </source>
</evidence>
<dbReference type="InterPro" id="IPR050469">
    <property type="entry name" value="Diguanylate_Cyclase"/>
</dbReference>
<dbReference type="InterPro" id="IPR036641">
    <property type="entry name" value="HPT_dom_sf"/>
</dbReference>
<dbReference type="SMART" id="SM00448">
    <property type="entry name" value="REC"/>
    <property type="match status" value="2"/>
</dbReference>
<evidence type="ECO:0000259" key="8">
    <source>
        <dbReference type="PROSITE" id="PS50887"/>
    </source>
</evidence>
<dbReference type="EMBL" id="JALNMH010000013">
    <property type="protein sequence ID" value="MCK7595053.1"/>
    <property type="molecule type" value="Genomic_DNA"/>
</dbReference>
<dbReference type="Gene3D" id="3.40.50.2300">
    <property type="match status" value="2"/>
</dbReference>
<keyword evidence="11" id="KW-1185">Reference proteome</keyword>
<keyword evidence="5" id="KW-0597">Phosphoprotein</keyword>
<dbReference type="InterPro" id="IPR000160">
    <property type="entry name" value="GGDEF_dom"/>
</dbReference>
<dbReference type="SUPFAM" id="SSF47226">
    <property type="entry name" value="Histidine-containing phosphotransfer domain, HPT domain"/>
    <property type="match status" value="1"/>
</dbReference>
<dbReference type="GO" id="GO:0052621">
    <property type="term" value="F:diguanylate cyclase activity"/>
    <property type="evidence" value="ECO:0007669"/>
    <property type="project" value="UniProtKB-EC"/>
</dbReference>
<accession>A0ABT0GKJ8</accession>
<evidence type="ECO:0000313" key="11">
    <source>
        <dbReference type="Proteomes" id="UP001431449"/>
    </source>
</evidence>
<sequence>MNADRVAAARAQLDVLRRDYRERTRAVLEALASRLVELNDVSLLDEVESQLHKLAGSGGSFGFAELSRESRGLELMVREQRGRRDDSGLASLAMRLRSLTRLLQDGTSRSQRERTEAPGEKGPGAVLVWSAHDELADTRLASTLSQFGHAVVRCSDQSQLEAEIADPEVGVEGVLVDLDVQGAAPAARKSLLEHLGEARTRGGGRPPRLFVLSSEDTLPLRLQAARAGASGFFVRPFDPMQVVDRLERLRDEQIAQSGKVLLVDDDHLLARHHAAVLEAGGFEVDICTDPLKALDAMDRFQPDLVLMDLYMPGCSGPELARVIRMHDAWLATPLVFLSAETDLDLQLTAASEGADDFLTKPIADGHLVAAVRARVERARQVAQLIHSDSLTGLLKHGRIKEELLAELSRAQRQGQPLSLVMLDIDHFKRVNDRFGHPVGDQVLRALGNLLRQRARKSDRIGRYGGEEFMLILPDCATDSARLLVEDIRERFGALHFNAAGEEFSVTLSAGIASYPATSDSGELLNRADQALYAAKQNGRNRVELAD</sequence>
<evidence type="ECO:0000259" key="9">
    <source>
        <dbReference type="PROSITE" id="PS50894"/>
    </source>
</evidence>
<dbReference type="InterPro" id="IPR008207">
    <property type="entry name" value="Sig_transdc_His_kin_Hpt_dom"/>
</dbReference>
<proteinExistence type="predicted"/>
<dbReference type="PROSITE" id="PS50894">
    <property type="entry name" value="HPT"/>
    <property type="match status" value="1"/>
</dbReference>
<comment type="catalytic activity">
    <reaction evidence="3">
        <text>2 GTP = 3',3'-c-di-GMP + 2 diphosphate</text>
        <dbReference type="Rhea" id="RHEA:24898"/>
        <dbReference type="ChEBI" id="CHEBI:33019"/>
        <dbReference type="ChEBI" id="CHEBI:37565"/>
        <dbReference type="ChEBI" id="CHEBI:58805"/>
        <dbReference type="EC" id="2.7.7.65"/>
    </reaction>
</comment>
<dbReference type="CDD" id="cd01949">
    <property type="entry name" value="GGDEF"/>
    <property type="match status" value="1"/>
</dbReference>